<name>A0A914C7T3_9BILA</name>
<proteinExistence type="predicted"/>
<protein>
    <submittedName>
        <fullName evidence="2">Uncharacterized protein</fullName>
    </submittedName>
</protein>
<organism evidence="1 2">
    <name type="scientific">Acrobeloides nanus</name>
    <dbReference type="NCBI Taxonomy" id="290746"/>
    <lineage>
        <taxon>Eukaryota</taxon>
        <taxon>Metazoa</taxon>
        <taxon>Ecdysozoa</taxon>
        <taxon>Nematoda</taxon>
        <taxon>Chromadorea</taxon>
        <taxon>Rhabditida</taxon>
        <taxon>Tylenchina</taxon>
        <taxon>Cephalobomorpha</taxon>
        <taxon>Cephaloboidea</taxon>
        <taxon>Cephalobidae</taxon>
        <taxon>Acrobeloides</taxon>
    </lineage>
</organism>
<reference evidence="2" key="1">
    <citation type="submission" date="2022-11" db="UniProtKB">
        <authorList>
            <consortium name="WormBaseParasite"/>
        </authorList>
    </citation>
    <scope>IDENTIFICATION</scope>
</reference>
<evidence type="ECO:0000313" key="2">
    <source>
        <dbReference type="WBParaSite" id="ACRNAN_Path_494.g1861.t1"/>
    </source>
</evidence>
<evidence type="ECO:0000313" key="1">
    <source>
        <dbReference type="Proteomes" id="UP000887540"/>
    </source>
</evidence>
<accession>A0A914C7T3</accession>
<sequence>MSEPIRQDDRGIFESIADKISNATEIAKEVIFGRNQGHELDAIIAVPEEESVSENLRERRNSYENALAENSTF</sequence>
<dbReference type="AlphaFoldDB" id="A0A914C7T3"/>
<dbReference type="WBParaSite" id="ACRNAN_Path_494.g1861.t1">
    <property type="protein sequence ID" value="ACRNAN_Path_494.g1861.t1"/>
    <property type="gene ID" value="ACRNAN_Path_494.g1861"/>
</dbReference>
<dbReference type="Proteomes" id="UP000887540">
    <property type="component" value="Unplaced"/>
</dbReference>
<keyword evidence="1" id="KW-1185">Reference proteome</keyword>